<reference evidence="3" key="1">
    <citation type="journal article" date="2019" name="Int. J. Syst. Evol. Microbiol.">
        <title>The Global Catalogue of Microorganisms (GCM) 10K type strain sequencing project: providing services to taxonomists for standard genome sequencing and annotation.</title>
        <authorList>
            <consortium name="The Broad Institute Genomics Platform"/>
            <consortium name="The Broad Institute Genome Sequencing Center for Infectious Disease"/>
            <person name="Wu L."/>
            <person name="Ma J."/>
        </authorList>
    </citation>
    <scope>NUCLEOTIDE SEQUENCE [LARGE SCALE GENOMIC DNA]</scope>
    <source>
        <strain evidence="3">KCTC 52490</strain>
    </source>
</reference>
<gene>
    <name evidence="2" type="ORF">ACFS25_18995</name>
</gene>
<evidence type="ECO:0000313" key="2">
    <source>
        <dbReference type="EMBL" id="MFD2935876.1"/>
    </source>
</evidence>
<sequence length="433" mass="47303">MKSKISINSNMSRLNRVLFFVFFALFFSSSKINAQTTTLRFAKLITGQGDVISDAVVIIEGNKIIKVDSGEKNILPNTTLIDLRPLIAIPGLIDVHTHITYYWDKTSGTNPWASRLDPATTVFLAQESAMKTLETGVTTIRDLGSSGGTDISMRDLINRGAMKGPRMFVAGNGLHISRARINPGNTTFDPGRADGVEEVIKVVRQELGSGVDWIKIYGSTGSAQNVTGFQTFTTEEMKAAVDIAHKAGKRVAVHSYGPDGCLSAVLAGAESVEHATDVDKSTFEEMVKRGTFYVPTVDHNRYYVDHREEYGYNSIIVKGLNNYIDRNFKSLQLAIKMNVKIAMGSDAVFTGFGENTRELRWLVKAGMTPGQALQTATINGADLLGKKNELGAIAPGFFADIVAVDGNPLDDIEVVINKVRWVMKDGKTVVDKR</sequence>
<evidence type="ECO:0000313" key="3">
    <source>
        <dbReference type="Proteomes" id="UP001597512"/>
    </source>
</evidence>
<name>A0ABW6AKL4_9BACT</name>
<dbReference type="EMBL" id="JBHUOM010000019">
    <property type="protein sequence ID" value="MFD2935876.1"/>
    <property type="molecule type" value="Genomic_DNA"/>
</dbReference>
<dbReference type="CDD" id="cd01299">
    <property type="entry name" value="Met_dep_hydrolase_A"/>
    <property type="match status" value="1"/>
</dbReference>
<dbReference type="SUPFAM" id="SSF51556">
    <property type="entry name" value="Metallo-dependent hydrolases"/>
    <property type="match status" value="1"/>
</dbReference>
<feature type="domain" description="Amidohydrolase-related" evidence="1">
    <location>
        <begin position="87"/>
        <end position="429"/>
    </location>
</feature>
<accession>A0ABW6AKL4</accession>
<dbReference type="Proteomes" id="UP001597512">
    <property type="component" value="Unassembled WGS sequence"/>
</dbReference>
<dbReference type="Gene3D" id="3.20.20.140">
    <property type="entry name" value="Metal-dependent hydrolases"/>
    <property type="match status" value="1"/>
</dbReference>
<evidence type="ECO:0000259" key="1">
    <source>
        <dbReference type="Pfam" id="PF01979"/>
    </source>
</evidence>
<dbReference type="Gene3D" id="2.30.40.10">
    <property type="entry name" value="Urease, subunit C, domain 1"/>
    <property type="match status" value="1"/>
</dbReference>
<dbReference type="InterPro" id="IPR006680">
    <property type="entry name" value="Amidohydro-rel"/>
</dbReference>
<dbReference type="InterPro" id="IPR051781">
    <property type="entry name" value="Metallo-dep_Hydrolase"/>
</dbReference>
<proteinExistence type="predicted"/>
<comment type="caution">
    <text evidence="2">The sequence shown here is derived from an EMBL/GenBank/DDBJ whole genome shotgun (WGS) entry which is preliminary data.</text>
</comment>
<protein>
    <submittedName>
        <fullName evidence="2">Amidohydrolase family protein</fullName>
    </submittedName>
</protein>
<dbReference type="PANTHER" id="PTHR43135">
    <property type="entry name" value="ALPHA-D-RIBOSE 1-METHYLPHOSPHONATE 5-TRIPHOSPHATE DIPHOSPHATASE"/>
    <property type="match status" value="1"/>
</dbReference>
<dbReference type="RefSeq" id="WP_381504150.1">
    <property type="nucleotide sequence ID" value="NZ_JBHUOM010000019.1"/>
</dbReference>
<organism evidence="2 3">
    <name type="scientific">Spirosoma flavum</name>
    <dbReference type="NCBI Taxonomy" id="2048557"/>
    <lineage>
        <taxon>Bacteria</taxon>
        <taxon>Pseudomonadati</taxon>
        <taxon>Bacteroidota</taxon>
        <taxon>Cytophagia</taxon>
        <taxon>Cytophagales</taxon>
        <taxon>Cytophagaceae</taxon>
        <taxon>Spirosoma</taxon>
    </lineage>
</organism>
<dbReference type="InterPro" id="IPR032466">
    <property type="entry name" value="Metal_Hydrolase"/>
</dbReference>
<keyword evidence="3" id="KW-1185">Reference proteome</keyword>
<dbReference type="Pfam" id="PF01979">
    <property type="entry name" value="Amidohydro_1"/>
    <property type="match status" value="1"/>
</dbReference>
<dbReference type="SUPFAM" id="SSF51338">
    <property type="entry name" value="Composite domain of metallo-dependent hydrolases"/>
    <property type="match status" value="1"/>
</dbReference>
<dbReference type="PANTHER" id="PTHR43135:SF3">
    <property type="entry name" value="ALPHA-D-RIBOSE 1-METHYLPHOSPHONATE 5-TRIPHOSPHATE DIPHOSPHATASE"/>
    <property type="match status" value="1"/>
</dbReference>
<dbReference type="InterPro" id="IPR057744">
    <property type="entry name" value="OTAase-like"/>
</dbReference>
<dbReference type="InterPro" id="IPR011059">
    <property type="entry name" value="Metal-dep_hydrolase_composite"/>
</dbReference>